<dbReference type="PANTHER" id="PTHR35457:SF1">
    <property type="entry name" value="HEME A SYNTHASE"/>
    <property type="match status" value="1"/>
</dbReference>
<dbReference type="AlphaFoldDB" id="A0A7Z0DAY1"/>
<gene>
    <name evidence="13" type="ORF">GGQ54_002736</name>
</gene>
<feature type="transmembrane region" description="Helical" evidence="12">
    <location>
        <begin position="261"/>
        <end position="281"/>
    </location>
</feature>
<dbReference type="RefSeq" id="WP_179445908.1">
    <property type="nucleotide sequence ID" value="NZ_JACBZS010000001.1"/>
</dbReference>
<name>A0A7Z0DAY1_9ACTN</name>
<evidence type="ECO:0000256" key="5">
    <source>
        <dbReference type="ARBA" id="ARBA00022989"/>
    </source>
</evidence>
<reference evidence="13 14" key="1">
    <citation type="submission" date="2020-07" db="EMBL/GenBank/DDBJ databases">
        <title>Sequencing the genomes of 1000 actinobacteria strains.</title>
        <authorList>
            <person name="Klenk H.-P."/>
        </authorList>
    </citation>
    <scope>NUCLEOTIDE SEQUENCE [LARGE SCALE GENOMIC DNA]</scope>
    <source>
        <strain evidence="13 14">DSM 103164</strain>
    </source>
</reference>
<dbReference type="Proteomes" id="UP000527616">
    <property type="component" value="Unassembled WGS sequence"/>
</dbReference>
<evidence type="ECO:0000256" key="10">
    <source>
        <dbReference type="ARBA" id="ARBA00023157"/>
    </source>
</evidence>
<comment type="subcellular location">
    <subcellularLocation>
        <location evidence="1">Membrane</location>
        <topology evidence="1">Multi-pass membrane protein</topology>
    </subcellularLocation>
</comment>
<keyword evidence="9 12" id="KW-0472">Membrane</keyword>
<evidence type="ECO:0000256" key="3">
    <source>
        <dbReference type="ARBA" id="ARBA00022692"/>
    </source>
</evidence>
<feature type="transmembrane region" description="Helical" evidence="12">
    <location>
        <begin position="237"/>
        <end position="255"/>
    </location>
</feature>
<accession>A0A7Z0DAY1</accession>
<evidence type="ECO:0000313" key="14">
    <source>
        <dbReference type="Proteomes" id="UP000527616"/>
    </source>
</evidence>
<keyword evidence="14" id="KW-1185">Reference proteome</keyword>
<dbReference type="EMBL" id="JACBZS010000001">
    <property type="protein sequence ID" value="NYI72176.1"/>
    <property type="molecule type" value="Genomic_DNA"/>
</dbReference>
<evidence type="ECO:0000256" key="7">
    <source>
        <dbReference type="ARBA" id="ARBA00023004"/>
    </source>
</evidence>
<evidence type="ECO:0000313" key="13">
    <source>
        <dbReference type="EMBL" id="NYI72176.1"/>
    </source>
</evidence>
<evidence type="ECO:0000256" key="8">
    <source>
        <dbReference type="ARBA" id="ARBA00023133"/>
    </source>
</evidence>
<organism evidence="13 14">
    <name type="scientific">Naumannella cuiyingiana</name>
    <dbReference type="NCBI Taxonomy" id="1347891"/>
    <lineage>
        <taxon>Bacteria</taxon>
        <taxon>Bacillati</taxon>
        <taxon>Actinomycetota</taxon>
        <taxon>Actinomycetes</taxon>
        <taxon>Propionibacteriales</taxon>
        <taxon>Propionibacteriaceae</taxon>
        <taxon>Naumannella</taxon>
    </lineage>
</organism>
<protein>
    <submittedName>
        <fullName evidence="13">Cytochrome c oxidase assembly protein subunit 15</fullName>
    </submittedName>
</protein>
<dbReference type="InterPro" id="IPR003780">
    <property type="entry name" value="COX15/CtaA_fam"/>
</dbReference>
<feature type="transmembrane region" description="Helical" evidence="12">
    <location>
        <begin position="12"/>
        <end position="31"/>
    </location>
</feature>
<evidence type="ECO:0000256" key="6">
    <source>
        <dbReference type="ARBA" id="ARBA00023002"/>
    </source>
</evidence>
<evidence type="ECO:0000256" key="2">
    <source>
        <dbReference type="ARBA" id="ARBA00022475"/>
    </source>
</evidence>
<feature type="transmembrane region" description="Helical" evidence="12">
    <location>
        <begin position="102"/>
        <end position="123"/>
    </location>
</feature>
<keyword evidence="3 12" id="KW-0812">Transmembrane</keyword>
<keyword evidence="4" id="KW-0479">Metal-binding</keyword>
<feature type="transmembrane region" description="Helical" evidence="12">
    <location>
        <begin position="170"/>
        <end position="191"/>
    </location>
</feature>
<keyword evidence="7" id="KW-0408">Iron</keyword>
<feature type="transmembrane region" description="Helical" evidence="12">
    <location>
        <begin position="72"/>
        <end position="90"/>
    </location>
</feature>
<dbReference type="Pfam" id="PF02628">
    <property type="entry name" value="COX15-CtaA"/>
    <property type="match status" value="2"/>
</dbReference>
<feature type="transmembrane region" description="Helical" evidence="12">
    <location>
        <begin position="211"/>
        <end position="230"/>
    </location>
</feature>
<evidence type="ECO:0000256" key="9">
    <source>
        <dbReference type="ARBA" id="ARBA00023136"/>
    </source>
</evidence>
<dbReference type="InterPro" id="IPR050450">
    <property type="entry name" value="COX15/CtaA_HemeA_synthase"/>
</dbReference>
<evidence type="ECO:0000256" key="4">
    <source>
        <dbReference type="ARBA" id="ARBA00022723"/>
    </source>
</evidence>
<dbReference type="GO" id="GO:0046872">
    <property type="term" value="F:metal ion binding"/>
    <property type="evidence" value="ECO:0007669"/>
    <property type="project" value="UniProtKB-KW"/>
</dbReference>
<dbReference type="GO" id="GO:0006784">
    <property type="term" value="P:heme A biosynthetic process"/>
    <property type="evidence" value="ECO:0007669"/>
    <property type="project" value="InterPro"/>
</dbReference>
<dbReference type="GO" id="GO:0016491">
    <property type="term" value="F:oxidoreductase activity"/>
    <property type="evidence" value="ECO:0007669"/>
    <property type="project" value="UniProtKB-KW"/>
</dbReference>
<evidence type="ECO:0000256" key="11">
    <source>
        <dbReference type="ARBA" id="ARBA00023444"/>
    </source>
</evidence>
<dbReference type="GO" id="GO:0016020">
    <property type="term" value="C:membrane"/>
    <property type="evidence" value="ECO:0007669"/>
    <property type="project" value="UniProtKB-SubCell"/>
</dbReference>
<sequence length="301" mass="31612">MDLVRRVVGARTLPAWAWATLAVQSLIIVTGTTVRLTGSGLGCPTWPRCTADSFVPQGELTIHAAIEFGNRLLTFLLIAVALATFVAALTAWSRDRTRRSSLVLAIVIGLGVPLQAVVGGITVRTQLNPFIVAPHLLISVAMVVLSTWLVRAATRRPGHRAARGGRLLTLLIFCSLMISIWLGTIVTGSGPHAGDAGARRTGFDIETVAKLHAGSVWVLLGLTVVAVAVLRTRAAVGLLLVLLAQGAIGYLQYFTGLPVPVVALHMIGIPACTIAGTWLLLDSRTSAAAASPAAQIHRVPS</sequence>
<feature type="transmembrane region" description="Helical" evidence="12">
    <location>
        <begin position="129"/>
        <end position="150"/>
    </location>
</feature>
<evidence type="ECO:0000256" key="1">
    <source>
        <dbReference type="ARBA" id="ARBA00004141"/>
    </source>
</evidence>
<keyword evidence="5 12" id="KW-1133">Transmembrane helix</keyword>
<evidence type="ECO:0000256" key="12">
    <source>
        <dbReference type="SAM" id="Phobius"/>
    </source>
</evidence>
<dbReference type="PANTHER" id="PTHR35457">
    <property type="entry name" value="HEME A SYNTHASE"/>
    <property type="match status" value="1"/>
</dbReference>
<keyword evidence="10" id="KW-1015">Disulfide bond</keyword>
<keyword evidence="6" id="KW-0560">Oxidoreductase</keyword>
<comment type="pathway">
    <text evidence="11">Porphyrin-containing compound metabolism.</text>
</comment>
<comment type="caution">
    <text evidence="13">The sequence shown here is derived from an EMBL/GenBank/DDBJ whole genome shotgun (WGS) entry which is preliminary data.</text>
</comment>
<proteinExistence type="predicted"/>
<keyword evidence="8" id="KW-0350">Heme biosynthesis</keyword>
<keyword evidence="2" id="KW-1003">Cell membrane</keyword>